<comment type="caution">
    <text evidence="5">The sequence shown here is derived from an EMBL/GenBank/DDBJ whole genome shotgun (WGS) entry which is preliminary data.</text>
</comment>
<dbReference type="RefSeq" id="WP_267151343.1">
    <property type="nucleotide sequence ID" value="NZ_JAPMLT010000003.1"/>
</dbReference>
<feature type="chain" id="PRO_5047176270" evidence="3">
    <location>
        <begin position="29"/>
        <end position="439"/>
    </location>
</feature>
<dbReference type="InterPro" id="IPR006626">
    <property type="entry name" value="PbH1"/>
</dbReference>
<feature type="region of interest" description="Disordered" evidence="1">
    <location>
        <begin position="388"/>
        <end position="409"/>
    </location>
</feature>
<dbReference type="Pfam" id="PF05048">
    <property type="entry name" value="NosD"/>
    <property type="match status" value="1"/>
</dbReference>
<dbReference type="InterPro" id="IPR022441">
    <property type="entry name" value="Para_beta_helix_rpt-2"/>
</dbReference>
<dbReference type="Proteomes" id="UP001208017">
    <property type="component" value="Unassembled WGS sequence"/>
</dbReference>
<evidence type="ECO:0000259" key="4">
    <source>
        <dbReference type="Pfam" id="PF05048"/>
    </source>
</evidence>
<evidence type="ECO:0000313" key="6">
    <source>
        <dbReference type="Proteomes" id="UP001208017"/>
    </source>
</evidence>
<evidence type="ECO:0000256" key="3">
    <source>
        <dbReference type="SAM" id="SignalP"/>
    </source>
</evidence>
<dbReference type="InterPro" id="IPR011050">
    <property type="entry name" value="Pectin_lyase_fold/virulence"/>
</dbReference>
<feature type="compositionally biased region" description="Low complexity" evidence="1">
    <location>
        <begin position="399"/>
        <end position="409"/>
    </location>
</feature>
<sequence>MIDFAKSMRRYLSFLVVPALIMAVPVQAADRPVDVQSVLDQAKPGDIVRLPPGTYEGPLLIDKPIHLSGQDATIIRPVHSSPETPLLRVETDGATISGLNLSDERGGLAVRGDDNRFRDLTIQTKGIAVKLEHANRNVLQGLHISGREPDLKKRRNGIEIWNSDDNRIEDSVLDHVKDGVYLDNSENTLITHNRISNSRYAVHMMFSHRSEVTDNDLQQNVTGAMVMEDVGSRIVGNRITKQAGHAQSQGIFLYQVESAEIVNNLIDGNRIGLHVDAATGNRIANNRVTRNFLGMRMQESAQNQFHANTWSGNAVQAQAIESRDNLVSGNYWDDHQGLDVNGDGSSDLSYQASPFFLSLTDAVSAYQLFFQSPGLTVLEDLSTSDTDQWLHDPSPLMSPPGSETSEPSPAQGSVLVFSLLLLGAGFYPFWRSYRRRVSS</sequence>
<keyword evidence="2" id="KW-0812">Transmembrane</keyword>
<protein>
    <submittedName>
        <fullName evidence="5">Right-handed parallel beta-helix repeat-containing protein</fullName>
    </submittedName>
</protein>
<name>A0ABT3X0Y2_9BACL</name>
<dbReference type="NCBIfam" id="TIGR03804">
    <property type="entry name" value="para_beta_helix"/>
    <property type="match status" value="3"/>
</dbReference>
<proteinExistence type="predicted"/>
<evidence type="ECO:0000313" key="5">
    <source>
        <dbReference type="EMBL" id="MCX7570101.1"/>
    </source>
</evidence>
<dbReference type="Gene3D" id="2.160.20.10">
    <property type="entry name" value="Single-stranded right-handed beta-helix, Pectin lyase-like"/>
    <property type="match status" value="1"/>
</dbReference>
<dbReference type="EMBL" id="JAPMLT010000003">
    <property type="protein sequence ID" value="MCX7570101.1"/>
    <property type="molecule type" value="Genomic_DNA"/>
</dbReference>
<feature type="domain" description="Periplasmic copper-binding protein NosD beta helix" evidence="4">
    <location>
        <begin position="143"/>
        <end position="337"/>
    </location>
</feature>
<feature type="signal peptide" evidence="3">
    <location>
        <begin position="1"/>
        <end position="28"/>
    </location>
</feature>
<organism evidence="5 6">
    <name type="scientific">Tumebacillus lacus</name>
    <dbReference type="NCBI Taxonomy" id="2995335"/>
    <lineage>
        <taxon>Bacteria</taxon>
        <taxon>Bacillati</taxon>
        <taxon>Bacillota</taxon>
        <taxon>Bacilli</taxon>
        <taxon>Bacillales</taxon>
        <taxon>Alicyclobacillaceae</taxon>
        <taxon>Tumebacillus</taxon>
    </lineage>
</organism>
<keyword evidence="2" id="KW-1133">Transmembrane helix</keyword>
<dbReference type="SUPFAM" id="SSF51126">
    <property type="entry name" value="Pectin lyase-like"/>
    <property type="match status" value="1"/>
</dbReference>
<accession>A0ABT3X0Y2</accession>
<keyword evidence="3" id="KW-0732">Signal</keyword>
<reference evidence="5 6" key="1">
    <citation type="submission" date="2022-11" db="EMBL/GenBank/DDBJ databases">
        <title>Study of microbial diversity in lake waters.</title>
        <authorList>
            <person name="Zhang J."/>
        </authorList>
    </citation>
    <scope>NUCLEOTIDE SEQUENCE [LARGE SCALE GENOMIC DNA]</scope>
    <source>
        <strain evidence="5 6">DT12</strain>
    </source>
</reference>
<evidence type="ECO:0000256" key="1">
    <source>
        <dbReference type="SAM" id="MobiDB-lite"/>
    </source>
</evidence>
<gene>
    <name evidence="5" type="ORF">OS242_09000</name>
</gene>
<dbReference type="InterPro" id="IPR007742">
    <property type="entry name" value="NosD_dom"/>
</dbReference>
<dbReference type="SMART" id="SM00710">
    <property type="entry name" value="PbH1"/>
    <property type="match status" value="7"/>
</dbReference>
<dbReference type="InterPro" id="IPR012334">
    <property type="entry name" value="Pectin_lyas_fold"/>
</dbReference>
<evidence type="ECO:0000256" key="2">
    <source>
        <dbReference type="SAM" id="Phobius"/>
    </source>
</evidence>
<feature type="transmembrane region" description="Helical" evidence="2">
    <location>
        <begin position="412"/>
        <end position="430"/>
    </location>
</feature>
<keyword evidence="6" id="KW-1185">Reference proteome</keyword>
<keyword evidence="2" id="KW-0472">Membrane</keyword>